<dbReference type="EMBL" id="JAPFPW010000002">
    <property type="protein sequence ID" value="MCW7752919.1"/>
    <property type="molecule type" value="Genomic_DNA"/>
</dbReference>
<evidence type="ECO:0000256" key="9">
    <source>
        <dbReference type="SAM" id="Phobius"/>
    </source>
</evidence>
<dbReference type="RefSeq" id="WP_265423779.1">
    <property type="nucleotide sequence ID" value="NZ_JAPFPW010000002.1"/>
</dbReference>
<keyword evidence="5 9" id="KW-1133">Transmembrane helix</keyword>
<dbReference type="Gene3D" id="1.10.3730.20">
    <property type="match status" value="1"/>
</dbReference>
<accession>A0ABT3N639</accession>
<comment type="similarity">
    <text evidence="7 8">Belongs to the drug/metabolite transporter (DMT) superfamily. Small multidrug resistance (SMR) (TC 2.A.7.1) family.</text>
</comment>
<comment type="subcellular location">
    <subcellularLocation>
        <location evidence="1 8">Cell membrane</location>
        <topology evidence="1 8">Multi-pass membrane protein</topology>
    </subcellularLocation>
</comment>
<evidence type="ECO:0000256" key="8">
    <source>
        <dbReference type="RuleBase" id="RU003942"/>
    </source>
</evidence>
<evidence type="ECO:0000256" key="1">
    <source>
        <dbReference type="ARBA" id="ARBA00004651"/>
    </source>
</evidence>
<keyword evidence="11" id="KW-1185">Reference proteome</keyword>
<dbReference type="PANTHER" id="PTHR30561:SF1">
    <property type="entry name" value="MULTIDRUG TRANSPORTER EMRE"/>
    <property type="match status" value="1"/>
</dbReference>
<sequence>MPWIFLSIAIVAEVCGTMALKASDGFTKLYPSISVLFSYTLAFYCLSITLRSIPVGIAYAVWAGAGVALIALLAWIFFGQKLDGAAILGLSLIVAGVVVLNVFSDTVSHG</sequence>
<evidence type="ECO:0000256" key="3">
    <source>
        <dbReference type="ARBA" id="ARBA00022475"/>
    </source>
</evidence>
<dbReference type="Proteomes" id="UP001209681">
    <property type="component" value="Unassembled WGS sequence"/>
</dbReference>
<organism evidence="10 11">
    <name type="scientific">Desulfobotulus pelophilus</name>
    <dbReference type="NCBI Taxonomy" id="2823377"/>
    <lineage>
        <taxon>Bacteria</taxon>
        <taxon>Pseudomonadati</taxon>
        <taxon>Thermodesulfobacteriota</taxon>
        <taxon>Desulfobacteria</taxon>
        <taxon>Desulfobacterales</taxon>
        <taxon>Desulfobacteraceae</taxon>
        <taxon>Desulfobotulus</taxon>
    </lineage>
</organism>
<keyword evidence="6 9" id="KW-0472">Membrane</keyword>
<gene>
    <name evidence="10" type="ORF">OOT00_02855</name>
</gene>
<evidence type="ECO:0000313" key="11">
    <source>
        <dbReference type="Proteomes" id="UP001209681"/>
    </source>
</evidence>
<dbReference type="InterPro" id="IPR000390">
    <property type="entry name" value="Small_drug/metabolite_transptr"/>
</dbReference>
<evidence type="ECO:0000256" key="4">
    <source>
        <dbReference type="ARBA" id="ARBA00022692"/>
    </source>
</evidence>
<dbReference type="PANTHER" id="PTHR30561">
    <property type="entry name" value="SMR FAMILY PROTON-DEPENDENT DRUG EFFLUX TRANSPORTER SUGE"/>
    <property type="match status" value="1"/>
</dbReference>
<dbReference type="InterPro" id="IPR037185">
    <property type="entry name" value="EmrE-like"/>
</dbReference>
<protein>
    <submittedName>
        <fullName evidence="10">SMR family transporter</fullName>
    </submittedName>
</protein>
<feature type="transmembrane region" description="Helical" evidence="9">
    <location>
        <begin position="57"/>
        <end position="78"/>
    </location>
</feature>
<name>A0ABT3N639_9BACT</name>
<evidence type="ECO:0000256" key="2">
    <source>
        <dbReference type="ARBA" id="ARBA00022448"/>
    </source>
</evidence>
<keyword evidence="2" id="KW-0813">Transport</keyword>
<comment type="caution">
    <text evidence="10">The sequence shown here is derived from an EMBL/GenBank/DDBJ whole genome shotgun (WGS) entry which is preliminary data.</text>
</comment>
<evidence type="ECO:0000313" key="10">
    <source>
        <dbReference type="EMBL" id="MCW7752919.1"/>
    </source>
</evidence>
<dbReference type="SUPFAM" id="SSF103481">
    <property type="entry name" value="Multidrug resistance efflux transporter EmrE"/>
    <property type="match status" value="1"/>
</dbReference>
<evidence type="ECO:0000256" key="7">
    <source>
        <dbReference type="ARBA" id="ARBA00038032"/>
    </source>
</evidence>
<keyword evidence="3" id="KW-1003">Cell membrane</keyword>
<evidence type="ECO:0000256" key="6">
    <source>
        <dbReference type="ARBA" id="ARBA00023136"/>
    </source>
</evidence>
<feature type="transmembrane region" description="Helical" evidence="9">
    <location>
        <begin position="29"/>
        <end position="50"/>
    </location>
</feature>
<proteinExistence type="inferred from homology"/>
<keyword evidence="4 8" id="KW-0812">Transmembrane</keyword>
<feature type="transmembrane region" description="Helical" evidence="9">
    <location>
        <begin position="84"/>
        <end position="103"/>
    </location>
</feature>
<reference evidence="10 11" key="1">
    <citation type="submission" date="2022-11" db="EMBL/GenBank/DDBJ databases">
        <title>Desulfobotulus tamanensis H1 sp. nov. - anaerobic, alkaliphilic, sulphate reducing bacterium isolated from terrestrial mud volcano.</title>
        <authorList>
            <person name="Frolova A."/>
            <person name="Merkel A.Y."/>
            <person name="Slobodkin A.I."/>
        </authorList>
    </citation>
    <scope>NUCLEOTIDE SEQUENCE [LARGE SCALE GENOMIC DNA]</scope>
    <source>
        <strain evidence="10 11">H1</strain>
    </source>
</reference>
<dbReference type="Pfam" id="PF00893">
    <property type="entry name" value="Multi_Drug_Res"/>
    <property type="match status" value="1"/>
</dbReference>
<dbReference type="InterPro" id="IPR045324">
    <property type="entry name" value="Small_multidrug_res"/>
</dbReference>
<evidence type="ECO:0000256" key="5">
    <source>
        <dbReference type="ARBA" id="ARBA00022989"/>
    </source>
</evidence>